<keyword evidence="3" id="KW-1185">Reference proteome</keyword>
<feature type="transmembrane region" description="Helical" evidence="1">
    <location>
        <begin position="93"/>
        <end position="111"/>
    </location>
</feature>
<comment type="caution">
    <text evidence="2">The sequence shown here is derived from an EMBL/GenBank/DDBJ whole genome shotgun (WGS) entry which is preliminary data.</text>
</comment>
<dbReference type="Proteomes" id="UP000178953">
    <property type="component" value="Unassembled WGS sequence"/>
</dbReference>
<feature type="transmembrane region" description="Helical" evidence="1">
    <location>
        <begin position="131"/>
        <end position="148"/>
    </location>
</feature>
<feature type="transmembrane region" description="Helical" evidence="1">
    <location>
        <begin position="21"/>
        <end position="44"/>
    </location>
</feature>
<evidence type="ECO:0008006" key="4">
    <source>
        <dbReference type="Google" id="ProtNLM"/>
    </source>
</evidence>
<feature type="transmembrane region" description="Helical" evidence="1">
    <location>
        <begin position="64"/>
        <end position="86"/>
    </location>
</feature>
<accession>A0A1E8Q5A1</accession>
<name>A0A1E8Q5A1_9MYCO</name>
<organism evidence="2 3">
    <name type="scientific">Mycolicibacterium grossiae</name>
    <dbReference type="NCBI Taxonomy" id="1552759"/>
    <lineage>
        <taxon>Bacteria</taxon>
        <taxon>Bacillati</taxon>
        <taxon>Actinomycetota</taxon>
        <taxon>Actinomycetes</taxon>
        <taxon>Mycobacteriales</taxon>
        <taxon>Mycobacteriaceae</taxon>
        <taxon>Mycolicibacterium</taxon>
    </lineage>
</organism>
<keyword evidence="1" id="KW-0812">Transmembrane</keyword>
<dbReference type="OrthoDB" id="572373at2"/>
<dbReference type="EMBL" id="MCHX01000028">
    <property type="protein sequence ID" value="OFJ53210.1"/>
    <property type="molecule type" value="Genomic_DNA"/>
</dbReference>
<protein>
    <recommendedName>
        <fullName evidence="4">DUF4383 domain-containing protein</fullName>
    </recommendedName>
</protein>
<sequence>MATPGTQGSPSAAPTAGRSPVQYASIVVGAVFLLVGILGFIPGITTNYDALTFAGHHSEAKLLGLFNVSGLHNVVHLLFGVLGLALARTFTGARNFLVGGGIVYALLFVYGLVIDHHSAANFIPVNTADNWLHLGLAVGMIGLGLALGRTGNAPSDIRHV</sequence>
<evidence type="ECO:0000313" key="3">
    <source>
        <dbReference type="Proteomes" id="UP000178953"/>
    </source>
</evidence>
<reference evidence="2 3" key="1">
    <citation type="submission" date="2016-09" db="EMBL/GenBank/DDBJ databases">
        <title>genome sequence of Mycobacterium sp. 739 SCH.</title>
        <authorList>
            <person name="Greninger A.L."/>
            <person name="Qin X."/>
            <person name="Jerome K."/>
            <person name="Vora S."/>
            <person name="Quinn K."/>
        </authorList>
    </citation>
    <scope>NUCLEOTIDE SEQUENCE [LARGE SCALE GENOMIC DNA]</scope>
    <source>
        <strain evidence="2 3">SCH</strain>
    </source>
</reference>
<dbReference type="AlphaFoldDB" id="A0A1E8Q5A1"/>
<evidence type="ECO:0000313" key="2">
    <source>
        <dbReference type="EMBL" id="OFJ53210.1"/>
    </source>
</evidence>
<dbReference type="Pfam" id="PF14325">
    <property type="entry name" value="DUF4383"/>
    <property type="match status" value="1"/>
</dbReference>
<keyword evidence="1" id="KW-1133">Transmembrane helix</keyword>
<proteinExistence type="predicted"/>
<gene>
    <name evidence="2" type="ORF">BEL07_13665</name>
</gene>
<keyword evidence="1" id="KW-0472">Membrane</keyword>
<evidence type="ECO:0000256" key="1">
    <source>
        <dbReference type="SAM" id="Phobius"/>
    </source>
</evidence>
<dbReference type="RefSeq" id="WP_070353650.1">
    <property type="nucleotide sequence ID" value="NZ_CP043474.1"/>
</dbReference>